<dbReference type="Proteomes" id="UP000608513">
    <property type="component" value="Unassembled WGS sequence"/>
</dbReference>
<accession>A0A923MVW0</accession>
<evidence type="ECO:0000313" key="2">
    <source>
        <dbReference type="EMBL" id="MBC5785119.1"/>
    </source>
</evidence>
<name>A0A923MVW0_9BURK</name>
<dbReference type="AlphaFoldDB" id="A0A923MVW0"/>
<proteinExistence type="predicted"/>
<evidence type="ECO:0000313" key="3">
    <source>
        <dbReference type="Proteomes" id="UP000608513"/>
    </source>
</evidence>
<feature type="region of interest" description="Disordered" evidence="1">
    <location>
        <begin position="1"/>
        <end position="62"/>
    </location>
</feature>
<dbReference type="InterPro" id="IPR013783">
    <property type="entry name" value="Ig-like_fold"/>
</dbReference>
<protein>
    <recommendedName>
        <fullName evidence="4">SD-repeat containing protein B domain-containing protein</fullName>
    </recommendedName>
</protein>
<evidence type="ECO:0008006" key="4">
    <source>
        <dbReference type="Google" id="ProtNLM"/>
    </source>
</evidence>
<dbReference type="SUPFAM" id="SSF117074">
    <property type="entry name" value="Hypothetical protein PA1324"/>
    <property type="match status" value="1"/>
</dbReference>
<sequence length="698" mass="74947">MTHMAGGWAADAVPSVQSLDRAQAEQERLRKMLESKPKAYEDKVMDATPLPPAPEPATPSAAEAGLRTYLSESRLGWARSESGLDLRQSTELGQRLEYRQETLNYGDILLQADLRAHDGTDLGFGALGRAGQRTSGRVTLRNVGLPVTTQMFADSVVGDFGSEITDALARTYRMSLGTSTVRGAATRVFTATSDLRVGVGERGVLAGGPYPGFEKSQGSIAWAGYSQRFGERMFAGVQASRATEVPSITPGLSVARADVGSVAASIGYGPDLLEDGQARARAIHVRSETQGDDRPGAQGLFLEGATRQGTARHEFGVYQADPFLRFGEYVLASDTRGAYWRIDDTGLRLNWGAGVDFQEQNAERDAARGYRRTINASANAQYRIDRDRLVGGSATVLNSRHETAVGTSSLLQGGSRSLYANAFYQTRFIGYGRTRVRVAVHRNESVVSGDLPASGEELEWEQEWLAGDYQTGRPELSTTLGVARDRSSGVSTLSPTAGLNFRMWPAVAWTVSGNLRYTATDSHLATSRGLSGTLDTERQLPEGWVVGASVSLNQAVVEVAPTGLAAPTVTRSNDKYASVYLRWEGSRGSSYRTAGSTSVGAGEIAGVVFFDANRDGEQQGAESGVPNVEVLLDGRMRTTTDRAGRFVFPLVGTGHHQITLTLETVPLPWGAASDRATRVDVPLRGQAEARIPVVRVGD</sequence>
<feature type="compositionally biased region" description="Basic and acidic residues" evidence="1">
    <location>
        <begin position="22"/>
        <end position="45"/>
    </location>
</feature>
<evidence type="ECO:0000256" key="1">
    <source>
        <dbReference type="SAM" id="MobiDB-lite"/>
    </source>
</evidence>
<organism evidence="2 3">
    <name type="scientific">Ramlibacter cellulosilyticus</name>
    <dbReference type="NCBI Taxonomy" id="2764187"/>
    <lineage>
        <taxon>Bacteria</taxon>
        <taxon>Pseudomonadati</taxon>
        <taxon>Pseudomonadota</taxon>
        <taxon>Betaproteobacteria</taxon>
        <taxon>Burkholderiales</taxon>
        <taxon>Comamonadaceae</taxon>
        <taxon>Ramlibacter</taxon>
    </lineage>
</organism>
<dbReference type="Gene3D" id="2.60.40.10">
    <property type="entry name" value="Immunoglobulins"/>
    <property type="match status" value="1"/>
</dbReference>
<gene>
    <name evidence="2" type="ORF">H8N03_19385</name>
</gene>
<reference evidence="2" key="1">
    <citation type="submission" date="2020-08" db="EMBL/GenBank/DDBJ databases">
        <title>Ramlibacter sp. USB13 16S ribosomal RNA gene genome sequencing and assembly.</title>
        <authorList>
            <person name="Kang M."/>
        </authorList>
    </citation>
    <scope>NUCLEOTIDE SEQUENCE</scope>
    <source>
        <strain evidence="2">USB13</strain>
    </source>
</reference>
<keyword evidence="3" id="KW-1185">Reference proteome</keyword>
<comment type="caution">
    <text evidence="2">The sequence shown here is derived from an EMBL/GenBank/DDBJ whole genome shotgun (WGS) entry which is preliminary data.</text>
</comment>
<dbReference type="EMBL" id="JACORT010000009">
    <property type="protein sequence ID" value="MBC5785119.1"/>
    <property type="molecule type" value="Genomic_DNA"/>
</dbReference>